<dbReference type="EMBL" id="WMZU01000035">
    <property type="protein sequence ID" value="MTS28720.1"/>
    <property type="molecule type" value="Genomic_DNA"/>
</dbReference>
<feature type="transmembrane region" description="Helical" evidence="5">
    <location>
        <begin position="73"/>
        <end position="91"/>
    </location>
</feature>
<evidence type="ECO:0000313" key="8">
    <source>
        <dbReference type="EMBL" id="MTS53146.1"/>
    </source>
</evidence>
<dbReference type="Proteomes" id="UP000449193">
    <property type="component" value="Unassembled WGS sequence"/>
</dbReference>
<dbReference type="AlphaFoldDB" id="A0A6I3QWN1"/>
<evidence type="ECO:0000259" key="6">
    <source>
        <dbReference type="Pfam" id="PF04932"/>
    </source>
</evidence>
<dbReference type="Pfam" id="PF04932">
    <property type="entry name" value="Wzy_C"/>
    <property type="match status" value="1"/>
</dbReference>
<feature type="transmembrane region" description="Helical" evidence="5">
    <location>
        <begin position="373"/>
        <end position="389"/>
    </location>
</feature>
<dbReference type="RefSeq" id="WP_117473279.1">
    <property type="nucleotide sequence ID" value="NZ_WMZL01000030.1"/>
</dbReference>
<feature type="transmembrane region" description="Helical" evidence="5">
    <location>
        <begin position="344"/>
        <end position="366"/>
    </location>
</feature>
<comment type="subcellular location">
    <subcellularLocation>
        <location evidence="1">Membrane</location>
        <topology evidence="1">Multi-pass membrane protein</topology>
    </subcellularLocation>
</comment>
<feature type="domain" description="O-antigen ligase-related" evidence="6">
    <location>
        <begin position="220"/>
        <end position="353"/>
    </location>
</feature>
<proteinExistence type="predicted"/>
<keyword evidence="2 5" id="KW-0812">Transmembrane</keyword>
<feature type="transmembrane region" description="Helical" evidence="5">
    <location>
        <begin position="127"/>
        <end position="149"/>
    </location>
</feature>
<comment type="caution">
    <text evidence="7">The sequence shown here is derived from an EMBL/GenBank/DDBJ whole genome shotgun (WGS) entry which is preliminary data.</text>
</comment>
<evidence type="ECO:0000256" key="5">
    <source>
        <dbReference type="SAM" id="Phobius"/>
    </source>
</evidence>
<dbReference type="Proteomes" id="UP000472755">
    <property type="component" value="Unassembled WGS sequence"/>
</dbReference>
<evidence type="ECO:0000256" key="3">
    <source>
        <dbReference type="ARBA" id="ARBA00022989"/>
    </source>
</evidence>
<evidence type="ECO:0000256" key="2">
    <source>
        <dbReference type="ARBA" id="ARBA00022692"/>
    </source>
</evidence>
<dbReference type="InterPro" id="IPR007016">
    <property type="entry name" value="O-antigen_ligase-rel_domated"/>
</dbReference>
<name>A0A6I3QWN1_9FIRM</name>
<organism evidence="7 10">
    <name type="scientific">Ruthenibacterium lactatiformans</name>
    <dbReference type="NCBI Taxonomy" id="1550024"/>
    <lineage>
        <taxon>Bacteria</taxon>
        <taxon>Bacillati</taxon>
        <taxon>Bacillota</taxon>
        <taxon>Clostridia</taxon>
        <taxon>Eubacteriales</taxon>
        <taxon>Oscillospiraceae</taxon>
        <taxon>Ruthenibacterium</taxon>
    </lineage>
</organism>
<evidence type="ECO:0000313" key="7">
    <source>
        <dbReference type="EMBL" id="MTS28720.1"/>
    </source>
</evidence>
<accession>A0A6I3QWN1</accession>
<feature type="transmembrane region" description="Helical" evidence="5">
    <location>
        <begin position="217"/>
        <end position="248"/>
    </location>
</feature>
<dbReference type="PANTHER" id="PTHR37422:SF13">
    <property type="entry name" value="LIPOPOLYSACCHARIDE BIOSYNTHESIS PROTEIN PA4999-RELATED"/>
    <property type="match status" value="1"/>
</dbReference>
<dbReference type="GO" id="GO:0016020">
    <property type="term" value="C:membrane"/>
    <property type="evidence" value="ECO:0007669"/>
    <property type="project" value="UniProtKB-SubCell"/>
</dbReference>
<dbReference type="EMBL" id="WMZR01000037">
    <property type="protein sequence ID" value="MTS53146.1"/>
    <property type="molecule type" value="Genomic_DNA"/>
</dbReference>
<feature type="transmembrane region" description="Helical" evidence="5">
    <location>
        <begin position="161"/>
        <end position="181"/>
    </location>
</feature>
<reference evidence="9 10" key="1">
    <citation type="journal article" date="2019" name="Nat. Med.">
        <title>A library of human gut bacterial isolates paired with longitudinal multiomics data enables mechanistic microbiome research.</title>
        <authorList>
            <person name="Poyet M."/>
            <person name="Groussin M."/>
            <person name="Gibbons S.M."/>
            <person name="Avila-Pacheco J."/>
            <person name="Jiang X."/>
            <person name="Kearney S.M."/>
            <person name="Perrotta A.R."/>
            <person name="Berdy B."/>
            <person name="Zhao S."/>
            <person name="Lieberman T.D."/>
            <person name="Swanson P.K."/>
            <person name="Smith M."/>
            <person name="Roesemann S."/>
            <person name="Alexander J.E."/>
            <person name="Rich S.A."/>
            <person name="Livny J."/>
            <person name="Vlamakis H."/>
            <person name="Clish C."/>
            <person name="Bullock K."/>
            <person name="Deik A."/>
            <person name="Scott J."/>
            <person name="Pierce K.A."/>
            <person name="Xavier R.J."/>
            <person name="Alm E.J."/>
        </authorList>
    </citation>
    <scope>NUCLEOTIDE SEQUENCE [LARGE SCALE GENOMIC DNA]</scope>
    <source>
        <strain evidence="7 10">BIOML-A4</strain>
        <strain evidence="8 9">BIOML-A7</strain>
    </source>
</reference>
<keyword evidence="4 5" id="KW-0472">Membrane</keyword>
<sequence>MMKRHYFADKQEMLGVLVVLLFLSVSPESLLVGTSSSRSMNMLSMYSPYLCLAVGAAGCAFRRIKSFGRKELLVSTVFTMFLFLNAVFSPGETNMNNVYFHVALIIGALFVVQWTSFERMAYLFEKLMYLLAIYSLVWFAVATFSPAIIRKLPIIENSAGTRFYSAVFANFTYYSMVDSFYLRNFGMFREPGVYQMFLNFALMVYLFRNWIWKRENILHVIIYIVAIATTTSTTGLVALAVLMCAFLVESNAERKRLKKWILAAGMAVAVFAFSGYSEKLLFAITKVFDPTYDSTISRLGSIRVNLSIFLDYPLFGIGQAEIGPRFAELLNTRLSAVHNTNTVLFMYACYGIVIGSLFIAGCCGLMRRFSKDPMTVLLLCVFIIIILSGENITNSHYAYIAMLYAFTGKEVPVREEYTSGYLCD</sequence>
<feature type="transmembrane region" description="Helical" evidence="5">
    <location>
        <begin position="97"/>
        <end position="115"/>
    </location>
</feature>
<dbReference type="PANTHER" id="PTHR37422">
    <property type="entry name" value="TEICHURONIC ACID BIOSYNTHESIS PROTEIN TUAE"/>
    <property type="match status" value="1"/>
</dbReference>
<feature type="transmembrane region" description="Helical" evidence="5">
    <location>
        <begin position="43"/>
        <end position="61"/>
    </location>
</feature>
<feature type="transmembrane region" description="Helical" evidence="5">
    <location>
        <begin position="193"/>
        <end position="211"/>
    </location>
</feature>
<gene>
    <name evidence="8" type="ORF">GMD52_16645</name>
    <name evidence="7" type="ORF">GMD59_15710</name>
</gene>
<evidence type="ECO:0000256" key="4">
    <source>
        <dbReference type="ARBA" id="ARBA00023136"/>
    </source>
</evidence>
<dbReference type="InterPro" id="IPR051533">
    <property type="entry name" value="WaaL-like"/>
</dbReference>
<feature type="transmembrane region" description="Helical" evidence="5">
    <location>
        <begin position="260"/>
        <end position="277"/>
    </location>
</feature>
<evidence type="ECO:0000313" key="9">
    <source>
        <dbReference type="Proteomes" id="UP000449193"/>
    </source>
</evidence>
<evidence type="ECO:0000256" key="1">
    <source>
        <dbReference type="ARBA" id="ARBA00004141"/>
    </source>
</evidence>
<evidence type="ECO:0000313" key="10">
    <source>
        <dbReference type="Proteomes" id="UP000472755"/>
    </source>
</evidence>
<keyword evidence="3 5" id="KW-1133">Transmembrane helix</keyword>
<protein>
    <recommendedName>
        <fullName evidence="6">O-antigen ligase-related domain-containing protein</fullName>
    </recommendedName>
</protein>